<dbReference type="RefSeq" id="WP_286521672.1">
    <property type="nucleotide sequence ID" value="NZ_JAUJZH010000002.1"/>
</dbReference>
<gene>
    <name evidence="1" type="ORF">Q2T77_04390</name>
</gene>
<protein>
    <submittedName>
        <fullName evidence="1">Uncharacterized protein</fullName>
    </submittedName>
</protein>
<evidence type="ECO:0000313" key="1">
    <source>
        <dbReference type="EMBL" id="MDO1531520.1"/>
    </source>
</evidence>
<dbReference type="EMBL" id="JAUKVY010000002">
    <property type="protein sequence ID" value="MDO1531520.1"/>
    <property type="molecule type" value="Genomic_DNA"/>
</dbReference>
<name>A0ABT8RXX8_9BURK</name>
<keyword evidence="2" id="KW-1185">Reference proteome</keyword>
<reference evidence="1" key="1">
    <citation type="submission" date="2023-06" db="EMBL/GenBank/DDBJ databases">
        <authorList>
            <person name="Jiang Y."/>
            <person name="Liu Q."/>
        </authorList>
    </citation>
    <scope>NUCLEOTIDE SEQUENCE</scope>
    <source>
        <strain evidence="1">CGMCC 1.12090</strain>
    </source>
</reference>
<comment type="caution">
    <text evidence="1">The sequence shown here is derived from an EMBL/GenBank/DDBJ whole genome shotgun (WGS) entry which is preliminary data.</text>
</comment>
<sequence>MFHLLALVARFFRPTLQAVDASPAAILMQNADSRAGLDAHHAQELRAAASAWLSVVR</sequence>
<organism evidence="1 2">
    <name type="scientific">Variovorax ginsengisoli</name>
    <dbReference type="NCBI Taxonomy" id="363844"/>
    <lineage>
        <taxon>Bacteria</taxon>
        <taxon>Pseudomonadati</taxon>
        <taxon>Pseudomonadota</taxon>
        <taxon>Betaproteobacteria</taxon>
        <taxon>Burkholderiales</taxon>
        <taxon>Comamonadaceae</taxon>
        <taxon>Variovorax</taxon>
    </lineage>
</organism>
<proteinExistence type="predicted"/>
<evidence type="ECO:0000313" key="2">
    <source>
        <dbReference type="Proteomes" id="UP001169027"/>
    </source>
</evidence>
<accession>A0ABT8RXX8</accession>
<dbReference type="Proteomes" id="UP001169027">
    <property type="component" value="Unassembled WGS sequence"/>
</dbReference>